<organism evidence="2">
    <name type="scientific">uncultured bacterium Contig1761</name>
    <dbReference type="NCBI Taxonomy" id="1393505"/>
    <lineage>
        <taxon>Bacteria</taxon>
        <taxon>environmental samples</taxon>
    </lineage>
</organism>
<name>W0FNN5_9BACT</name>
<keyword evidence="1" id="KW-0472">Membrane</keyword>
<sequence length="217" mass="24613">MTFAAVPERPDRPCSFMPNPVGSKYIGGILMKKLIASVMMICLLCCAAVVIAETNTSGIMFLNIPWGSSVKEVQGHLEARANNDLSFEKSKPDYFLDREELGLYHNFNSDSLEYYVVPSSGLYFCDVYVDEMHLFFRDDKLVQAAYFFRCDPDNLKQMTAELDRQYGPHTLSVSKQITDVDLYKWEADGRSITAETVQIDAGILNYYSDIIVVYSDK</sequence>
<dbReference type="AlphaFoldDB" id="W0FNN5"/>
<accession>W0FNN5</accession>
<evidence type="ECO:0000313" key="2">
    <source>
        <dbReference type="EMBL" id="AHF24402.1"/>
    </source>
</evidence>
<dbReference type="EMBL" id="KC246793">
    <property type="protein sequence ID" value="AHF24402.1"/>
    <property type="molecule type" value="Genomic_DNA"/>
</dbReference>
<reference evidence="2" key="1">
    <citation type="journal article" date="2013" name="PLoS ONE">
        <title>Metagenomic insights into the carbohydrate-active enzymes carried by the microorganisms adhering to solid digesta in the rumen of cows.</title>
        <authorList>
            <person name="Wang L."/>
            <person name="Hatem A."/>
            <person name="Catalyurek U.V."/>
            <person name="Morrison M."/>
            <person name="Yu Z."/>
        </authorList>
    </citation>
    <scope>NUCLEOTIDE SEQUENCE</scope>
</reference>
<evidence type="ECO:0000256" key="1">
    <source>
        <dbReference type="SAM" id="Phobius"/>
    </source>
</evidence>
<feature type="transmembrane region" description="Helical" evidence="1">
    <location>
        <begin position="34"/>
        <end position="52"/>
    </location>
</feature>
<protein>
    <submittedName>
        <fullName evidence="2">Uncharacterized protein</fullName>
    </submittedName>
</protein>
<keyword evidence="1" id="KW-1133">Transmembrane helix</keyword>
<keyword evidence="1" id="KW-0812">Transmembrane</keyword>
<proteinExistence type="predicted"/>